<dbReference type="Proteomes" id="UP001163846">
    <property type="component" value="Unassembled WGS sequence"/>
</dbReference>
<keyword evidence="1" id="KW-0812">Transmembrane</keyword>
<organism evidence="2 3">
    <name type="scientific">Lentinula raphanica</name>
    <dbReference type="NCBI Taxonomy" id="153919"/>
    <lineage>
        <taxon>Eukaryota</taxon>
        <taxon>Fungi</taxon>
        <taxon>Dikarya</taxon>
        <taxon>Basidiomycota</taxon>
        <taxon>Agaricomycotina</taxon>
        <taxon>Agaricomycetes</taxon>
        <taxon>Agaricomycetidae</taxon>
        <taxon>Agaricales</taxon>
        <taxon>Marasmiineae</taxon>
        <taxon>Omphalotaceae</taxon>
        <taxon>Lentinula</taxon>
    </lineage>
</organism>
<evidence type="ECO:0000313" key="2">
    <source>
        <dbReference type="EMBL" id="KAJ3834106.1"/>
    </source>
</evidence>
<gene>
    <name evidence="2" type="ORF">F5878DRAFT_374112</name>
</gene>
<keyword evidence="3" id="KW-1185">Reference proteome</keyword>
<reference evidence="2" key="1">
    <citation type="submission" date="2022-08" db="EMBL/GenBank/DDBJ databases">
        <authorList>
            <consortium name="DOE Joint Genome Institute"/>
            <person name="Min B."/>
            <person name="Riley R."/>
            <person name="Sierra-Patev S."/>
            <person name="Naranjo-Ortiz M."/>
            <person name="Looney B."/>
            <person name="Konkel Z."/>
            <person name="Slot J.C."/>
            <person name="Sakamoto Y."/>
            <person name="Steenwyk J.L."/>
            <person name="Rokas A."/>
            <person name="Carro J."/>
            <person name="Camarero S."/>
            <person name="Ferreira P."/>
            <person name="Molpeceres G."/>
            <person name="Ruiz-Duenas F.J."/>
            <person name="Serrano A."/>
            <person name="Henrissat B."/>
            <person name="Drula E."/>
            <person name="Hughes K.W."/>
            <person name="Mata J.L."/>
            <person name="Ishikawa N.K."/>
            <person name="Vargas-Isla R."/>
            <person name="Ushijima S."/>
            <person name="Smith C.A."/>
            <person name="Ahrendt S."/>
            <person name="Andreopoulos W."/>
            <person name="He G."/>
            <person name="Labutti K."/>
            <person name="Lipzen A."/>
            <person name="Ng V."/>
            <person name="Sandor L."/>
            <person name="Barry K."/>
            <person name="Martinez A.T."/>
            <person name="Xiao Y."/>
            <person name="Gibbons J.G."/>
            <person name="Terashima K."/>
            <person name="Hibbett D.S."/>
            <person name="Grigoriev I.V."/>
        </authorList>
    </citation>
    <scope>NUCLEOTIDE SEQUENCE</scope>
    <source>
        <strain evidence="2">TFB9207</strain>
    </source>
</reference>
<evidence type="ECO:0000256" key="1">
    <source>
        <dbReference type="SAM" id="Phobius"/>
    </source>
</evidence>
<sequence length="196" mass="22122">MFSKLSWPASDQSLSSPHVHVWFGMFSIWLFLEFYSFTSSVLMMNNFSSRIRSYQASSWSPCHLSSLYRYRLHVLVSEYISGCSPVGPHPRMEPCIFLPSFLPHHLISLNCARNRGCPRLPIGAYQCLSLRATAYKGLHLSLIVSIVGLMRLDVDWAATGLYRAAIHPQAIQGYPRFSVGFQGLPWAPNGLRLPCV</sequence>
<keyword evidence="1" id="KW-1133">Transmembrane helix</keyword>
<accession>A0AA38U8F9</accession>
<keyword evidence="1" id="KW-0472">Membrane</keyword>
<protein>
    <submittedName>
        <fullName evidence="2">Uncharacterized protein</fullName>
    </submittedName>
</protein>
<name>A0AA38U8F9_9AGAR</name>
<comment type="caution">
    <text evidence="2">The sequence shown here is derived from an EMBL/GenBank/DDBJ whole genome shotgun (WGS) entry which is preliminary data.</text>
</comment>
<proteinExistence type="predicted"/>
<feature type="transmembrane region" description="Helical" evidence="1">
    <location>
        <begin position="20"/>
        <end position="43"/>
    </location>
</feature>
<dbReference type="EMBL" id="MU806581">
    <property type="protein sequence ID" value="KAJ3834106.1"/>
    <property type="molecule type" value="Genomic_DNA"/>
</dbReference>
<evidence type="ECO:0000313" key="3">
    <source>
        <dbReference type="Proteomes" id="UP001163846"/>
    </source>
</evidence>
<dbReference type="AlphaFoldDB" id="A0AA38U8F9"/>